<dbReference type="InterPro" id="IPR013108">
    <property type="entry name" value="Amidohydro_3"/>
</dbReference>
<name>A0ABS5L0Z8_9ACTN</name>
<proteinExistence type="predicted"/>
<dbReference type="RefSeq" id="WP_212017182.1">
    <property type="nucleotide sequence ID" value="NZ_JAAFYZ010000166.1"/>
</dbReference>
<dbReference type="Gene3D" id="2.30.40.10">
    <property type="entry name" value="Urease, subunit C, domain 1"/>
    <property type="match status" value="1"/>
</dbReference>
<feature type="domain" description="Amidohydrolase 3" evidence="2">
    <location>
        <begin position="61"/>
        <end position="545"/>
    </location>
</feature>
<dbReference type="InterPro" id="IPR011059">
    <property type="entry name" value="Metal-dep_hydrolase_composite"/>
</dbReference>
<gene>
    <name evidence="3" type="ORF">KGQ19_34595</name>
</gene>
<feature type="region of interest" description="Disordered" evidence="1">
    <location>
        <begin position="511"/>
        <end position="533"/>
    </location>
</feature>
<dbReference type="Gene3D" id="3.20.20.140">
    <property type="entry name" value="Metal-dependent hydrolases"/>
    <property type="match status" value="1"/>
</dbReference>
<organism evidence="3 4">
    <name type="scientific">Catenulispora pinistramenti</name>
    <dbReference type="NCBI Taxonomy" id="2705254"/>
    <lineage>
        <taxon>Bacteria</taxon>
        <taxon>Bacillati</taxon>
        <taxon>Actinomycetota</taxon>
        <taxon>Actinomycetes</taxon>
        <taxon>Catenulisporales</taxon>
        <taxon>Catenulisporaceae</taxon>
        <taxon>Catenulispora</taxon>
    </lineage>
</organism>
<sequence length="553" mass="57200">MTDTAPPDPDRPTPARVLLRGGTIHSPEEPFATAMLVEDGAVAWLGSDSAADVAHADSVEEIVELRGALVTPAFVDAHVHLTSTGLLVAGLDLHDVPTLAAALDRIAAFAATVPAGAMVIGQGWDESKWPERRAPTPAELDRAVGGRPAYLSRADVHSALASSALIAAVPQARGAVGFDESGQLRQQAHHLVRKAAFSMLSTGARGELQAAALRRAAELGIGAVHECGGPDISGEADFLQVLASGLEAGRPEVFGYWGEFGGAEKAAFLGAVGAGGDLFLDGAIGSHTACLAHPYADKDTLGAAYASAEQVASHVVECTQAGMQAGFHVIGDAAMATLLDGFDAAAAKVGRDALYRLGHRVEHAELIPEGGIQRLLDFGIVASVQPAFDAAWGGPDGMYVERLGAERARAMNPFAALQKAGVPLAFGSDAPVTPLDPWGTVRAAAFHQTPEHRVSVRAAFAAHTRGGWRALGARATATGVLRVGEPATYAVWDVAPEDVVVQAADERLSAWSTDPRSGVPGLPDLTPGRPLPTATRTVVRGRTVFDAGRLAEG</sequence>
<dbReference type="SUPFAM" id="SSF51338">
    <property type="entry name" value="Composite domain of metallo-dependent hydrolases"/>
    <property type="match status" value="1"/>
</dbReference>
<dbReference type="Gene3D" id="3.10.310.70">
    <property type="match status" value="1"/>
</dbReference>
<evidence type="ECO:0000313" key="4">
    <source>
        <dbReference type="Proteomes" id="UP000730482"/>
    </source>
</evidence>
<dbReference type="Proteomes" id="UP000730482">
    <property type="component" value="Unassembled WGS sequence"/>
</dbReference>
<keyword evidence="4" id="KW-1185">Reference proteome</keyword>
<evidence type="ECO:0000259" key="2">
    <source>
        <dbReference type="Pfam" id="PF07969"/>
    </source>
</evidence>
<evidence type="ECO:0000313" key="3">
    <source>
        <dbReference type="EMBL" id="MBS2552006.1"/>
    </source>
</evidence>
<dbReference type="InterPro" id="IPR032466">
    <property type="entry name" value="Metal_Hydrolase"/>
</dbReference>
<protein>
    <submittedName>
        <fullName evidence="3">Amidohydrolase family protein</fullName>
    </submittedName>
</protein>
<accession>A0ABS5L0Z8</accession>
<dbReference type="SUPFAM" id="SSF51556">
    <property type="entry name" value="Metallo-dependent hydrolases"/>
    <property type="match status" value="1"/>
</dbReference>
<dbReference type="Pfam" id="PF07969">
    <property type="entry name" value="Amidohydro_3"/>
    <property type="match status" value="1"/>
</dbReference>
<reference evidence="3 4" key="1">
    <citation type="submission" date="2020-02" db="EMBL/GenBank/DDBJ databases">
        <title>Acidophilic actinobacteria isolated from forest soil.</title>
        <authorList>
            <person name="Golinska P."/>
        </authorList>
    </citation>
    <scope>NUCLEOTIDE SEQUENCE [LARGE SCALE GENOMIC DNA]</scope>
    <source>
        <strain evidence="3 4">NL8</strain>
    </source>
</reference>
<dbReference type="PANTHER" id="PTHR22642">
    <property type="entry name" value="IMIDAZOLONEPROPIONASE"/>
    <property type="match status" value="1"/>
</dbReference>
<comment type="caution">
    <text evidence="3">The sequence shown here is derived from an EMBL/GenBank/DDBJ whole genome shotgun (WGS) entry which is preliminary data.</text>
</comment>
<dbReference type="PANTHER" id="PTHR22642:SF2">
    <property type="entry name" value="PROTEIN LONG AFTER FAR-RED 3"/>
    <property type="match status" value="1"/>
</dbReference>
<evidence type="ECO:0000256" key="1">
    <source>
        <dbReference type="SAM" id="MobiDB-lite"/>
    </source>
</evidence>
<dbReference type="EMBL" id="JAAFYZ010000166">
    <property type="protein sequence ID" value="MBS2552006.1"/>
    <property type="molecule type" value="Genomic_DNA"/>
</dbReference>